<evidence type="ECO:0000313" key="3">
    <source>
        <dbReference type="Proteomes" id="UP000593577"/>
    </source>
</evidence>
<name>A0A7J8YE09_GOSAI</name>
<accession>A0A7J8YE09</accession>
<feature type="chain" id="PRO_5029851752" evidence="1">
    <location>
        <begin position="20"/>
        <end position="48"/>
    </location>
</feature>
<sequence>MFLMLILFELFCYMAFYSAIREGRKRWMSQFHLSEKRRQWLEEQPAGA</sequence>
<dbReference type="AlphaFoldDB" id="A0A7J8YE09"/>
<proteinExistence type="predicted"/>
<dbReference type="EMBL" id="JABFAA010000012">
    <property type="protein sequence ID" value="MBA0697815.1"/>
    <property type="molecule type" value="Genomic_DNA"/>
</dbReference>
<keyword evidence="3" id="KW-1185">Reference proteome</keyword>
<evidence type="ECO:0000313" key="2">
    <source>
        <dbReference type="EMBL" id="MBA0697815.1"/>
    </source>
</evidence>
<reference evidence="2 3" key="1">
    <citation type="journal article" date="2019" name="Genome Biol. Evol.">
        <title>Insights into the evolution of the New World diploid cottons (Gossypium, subgenus Houzingenia) based on genome sequencing.</title>
        <authorList>
            <person name="Grover C.E."/>
            <person name="Arick M.A. 2nd"/>
            <person name="Thrash A."/>
            <person name="Conover J.L."/>
            <person name="Sanders W.S."/>
            <person name="Peterson D.G."/>
            <person name="Frelichowski J.E."/>
            <person name="Scheffler J.A."/>
            <person name="Scheffler B.E."/>
            <person name="Wendel J.F."/>
        </authorList>
    </citation>
    <scope>NUCLEOTIDE SEQUENCE [LARGE SCALE GENOMIC DNA]</scope>
    <source>
        <strain evidence="2">185</strain>
        <tissue evidence="2">Leaf</tissue>
    </source>
</reference>
<dbReference type="Proteomes" id="UP000593577">
    <property type="component" value="Unassembled WGS sequence"/>
</dbReference>
<comment type="caution">
    <text evidence="2">The sequence shown here is derived from an EMBL/GenBank/DDBJ whole genome shotgun (WGS) entry which is preliminary data.</text>
</comment>
<protein>
    <submittedName>
        <fullName evidence="2">Uncharacterized protein</fullName>
    </submittedName>
</protein>
<feature type="signal peptide" evidence="1">
    <location>
        <begin position="1"/>
        <end position="19"/>
    </location>
</feature>
<keyword evidence="1" id="KW-0732">Signal</keyword>
<evidence type="ECO:0000256" key="1">
    <source>
        <dbReference type="SAM" id="SignalP"/>
    </source>
</evidence>
<organism evidence="2 3">
    <name type="scientific">Gossypium aridum</name>
    <name type="common">American cotton</name>
    <name type="synonym">Erioxylum aridum</name>
    <dbReference type="NCBI Taxonomy" id="34290"/>
    <lineage>
        <taxon>Eukaryota</taxon>
        <taxon>Viridiplantae</taxon>
        <taxon>Streptophyta</taxon>
        <taxon>Embryophyta</taxon>
        <taxon>Tracheophyta</taxon>
        <taxon>Spermatophyta</taxon>
        <taxon>Magnoliopsida</taxon>
        <taxon>eudicotyledons</taxon>
        <taxon>Gunneridae</taxon>
        <taxon>Pentapetalae</taxon>
        <taxon>rosids</taxon>
        <taxon>malvids</taxon>
        <taxon>Malvales</taxon>
        <taxon>Malvaceae</taxon>
        <taxon>Malvoideae</taxon>
        <taxon>Gossypium</taxon>
    </lineage>
</organism>
<gene>
    <name evidence="2" type="ORF">Goari_021340</name>
</gene>